<accession>A0AAE3FSV6</accession>
<dbReference type="EMBL" id="JAKRVY010000004">
    <property type="protein sequence ID" value="MCL9813964.1"/>
    <property type="molecule type" value="Genomic_DNA"/>
</dbReference>
<protein>
    <submittedName>
        <fullName evidence="1">Uncharacterized protein</fullName>
    </submittedName>
</protein>
<sequence>MSKLSAGDVCWAQDPTDAHPQRPIVVLAHDTHPFSATDCTVMCVGTSAGKYQQTTPEVKDEHLNGISFNDTSYLMPWALYTIAPGSIMNGKTKGELTADGRRLVKKSLIGCVESLDSGGTSQ</sequence>
<evidence type="ECO:0000313" key="1">
    <source>
        <dbReference type="EMBL" id="MCL9813964.1"/>
    </source>
</evidence>
<proteinExistence type="predicted"/>
<dbReference type="RefSeq" id="WP_250596716.1">
    <property type="nucleotide sequence ID" value="NZ_JAKRVY010000004.1"/>
</dbReference>
<dbReference type="AlphaFoldDB" id="A0AAE3FSV6"/>
<name>A0AAE3FSV6_9EURY</name>
<comment type="caution">
    <text evidence="1">The sequence shown here is derived from an EMBL/GenBank/DDBJ whole genome shotgun (WGS) entry which is preliminary data.</text>
</comment>
<reference evidence="1 2" key="1">
    <citation type="journal article" date="2022" name="Syst. Appl. Microbiol.">
        <title>Natronocalculus amylovorans gen. nov., sp. nov., and Natranaeroarchaeum aerophilus sp. nov., dominant culturable amylolytic natronoarchaea from hypersaline soda lakes in southwestern Siberia.</title>
        <authorList>
            <person name="Sorokin D.Y."/>
            <person name="Elcheninov A.G."/>
            <person name="Khizhniak T.V."/>
            <person name="Koenen M."/>
            <person name="Bale N.J."/>
            <person name="Damste J.S.S."/>
            <person name="Kublanov I.V."/>
        </authorList>
    </citation>
    <scope>NUCLEOTIDE SEQUENCE [LARGE SCALE GENOMIC DNA]</scope>
    <source>
        <strain evidence="1 2">AArc-St1-1</strain>
    </source>
</reference>
<dbReference type="Proteomes" id="UP001202674">
    <property type="component" value="Unassembled WGS sequence"/>
</dbReference>
<keyword evidence="2" id="KW-1185">Reference proteome</keyword>
<gene>
    <name evidence="1" type="ORF">AArcSt11_09895</name>
</gene>
<evidence type="ECO:0000313" key="2">
    <source>
        <dbReference type="Proteomes" id="UP001202674"/>
    </source>
</evidence>
<organism evidence="1 2">
    <name type="scientific">Natranaeroarchaeum aerophilus</name>
    <dbReference type="NCBI Taxonomy" id="2917711"/>
    <lineage>
        <taxon>Archaea</taxon>
        <taxon>Methanobacteriati</taxon>
        <taxon>Methanobacteriota</taxon>
        <taxon>Stenosarchaea group</taxon>
        <taxon>Halobacteria</taxon>
        <taxon>Halobacteriales</taxon>
        <taxon>Natronoarchaeaceae</taxon>
        <taxon>Natranaeroarchaeum</taxon>
    </lineage>
</organism>